<dbReference type="GO" id="GO:0016791">
    <property type="term" value="F:phosphatase activity"/>
    <property type="evidence" value="ECO:0007669"/>
    <property type="project" value="UniProtKB-ARBA"/>
</dbReference>
<dbReference type="VEuPathDB" id="VectorBase:HLOH_044490"/>
<dbReference type="Gene3D" id="3.40.50.1240">
    <property type="entry name" value="Phosphoglycerate mutase-like"/>
    <property type="match status" value="1"/>
</dbReference>
<evidence type="ECO:0008006" key="3">
    <source>
        <dbReference type="Google" id="ProtNLM"/>
    </source>
</evidence>
<dbReference type="InterPro" id="IPR029033">
    <property type="entry name" value="His_PPase_superfam"/>
</dbReference>
<dbReference type="Proteomes" id="UP000821853">
    <property type="component" value="Chromosome 2"/>
</dbReference>
<dbReference type="AlphaFoldDB" id="A0A9J6FYE2"/>
<evidence type="ECO:0000313" key="2">
    <source>
        <dbReference type="Proteomes" id="UP000821853"/>
    </source>
</evidence>
<name>A0A9J6FYE2_HAELO</name>
<evidence type="ECO:0000313" key="1">
    <source>
        <dbReference type="EMBL" id="KAH9367432.1"/>
    </source>
</evidence>
<organism evidence="1 2">
    <name type="scientific">Haemaphysalis longicornis</name>
    <name type="common">Bush tick</name>
    <dbReference type="NCBI Taxonomy" id="44386"/>
    <lineage>
        <taxon>Eukaryota</taxon>
        <taxon>Metazoa</taxon>
        <taxon>Ecdysozoa</taxon>
        <taxon>Arthropoda</taxon>
        <taxon>Chelicerata</taxon>
        <taxon>Arachnida</taxon>
        <taxon>Acari</taxon>
        <taxon>Parasitiformes</taxon>
        <taxon>Ixodida</taxon>
        <taxon>Ixodoidea</taxon>
        <taxon>Ixodidae</taxon>
        <taxon>Haemaphysalinae</taxon>
        <taxon>Haemaphysalis</taxon>
    </lineage>
</organism>
<dbReference type="OrthoDB" id="258392at2759"/>
<reference evidence="1 2" key="1">
    <citation type="journal article" date="2020" name="Cell">
        <title>Large-Scale Comparative Analyses of Tick Genomes Elucidate Their Genetic Diversity and Vector Capacities.</title>
        <authorList>
            <consortium name="Tick Genome and Microbiome Consortium (TIGMIC)"/>
            <person name="Jia N."/>
            <person name="Wang J."/>
            <person name="Shi W."/>
            <person name="Du L."/>
            <person name="Sun Y."/>
            <person name="Zhan W."/>
            <person name="Jiang J.F."/>
            <person name="Wang Q."/>
            <person name="Zhang B."/>
            <person name="Ji P."/>
            <person name="Bell-Sakyi L."/>
            <person name="Cui X.M."/>
            <person name="Yuan T.T."/>
            <person name="Jiang B.G."/>
            <person name="Yang W.F."/>
            <person name="Lam T.T."/>
            <person name="Chang Q.C."/>
            <person name="Ding S.J."/>
            <person name="Wang X.J."/>
            <person name="Zhu J.G."/>
            <person name="Ruan X.D."/>
            <person name="Zhao L."/>
            <person name="Wei J.T."/>
            <person name="Ye R.Z."/>
            <person name="Que T.C."/>
            <person name="Du C.H."/>
            <person name="Zhou Y.H."/>
            <person name="Cheng J.X."/>
            <person name="Dai P.F."/>
            <person name="Guo W.B."/>
            <person name="Han X.H."/>
            <person name="Huang E.J."/>
            <person name="Li L.F."/>
            <person name="Wei W."/>
            <person name="Gao Y.C."/>
            <person name="Liu J.Z."/>
            <person name="Shao H.Z."/>
            <person name="Wang X."/>
            <person name="Wang C.C."/>
            <person name="Yang T.C."/>
            <person name="Huo Q.B."/>
            <person name="Li W."/>
            <person name="Chen H.Y."/>
            <person name="Chen S.E."/>
            <person name="Zhou L.G."/>
            <person name="Ni X.B."/>
            <person name="Tian J.H."/>
            <person name="Sheng Y."/>
            <person name="Liu T."/>
            <person name="Pan Y.S."/>
            <person name="Xia L.Y."/>
            <person name="Li J."/>
            <person name="Zhao F."/>
            <person name="Cao W.C."/>
        </authorList>
    </citation>
    <scope>NUCLEOTIDE SEQUENCE [LARGE SCALE GENOMIC DNA]</scope>
    <source>
        <strain evidence="1">HaeL-2018</strain>
    </source>
</reference>
<dbReference type="SUPFAM" id="SSF53254">
    <property type="entry name" value="Phosphoglycerate mutase-like"/>
    <property type="match status" value="1"/>
</dbReference>
<keyword evidence="2" id="KW-1185">Reference proteome</keyword>
<comment type="caution">
    <text evidence="1">The sequence shown here is derived from an EMBL/GenBank/DDBJ whole genome shotgun (WGS) entry which is preliminary data.</text>
</comment>
<sequence>MYPAHGVQRKWNPRQDWQPVMITNLPDGTDKYSTLCTKRLLKTADALSALKVPPSLAPKPPVFGKKHTEVFATAGDVIAYGARMTNVTDVTGLKYFVTMMRVFDALFVMREYGLRLPEWALRHLHVLDWVNQMMIEWIARFQMEHMAGLMLKDIVVKLRSREPERLSLTQGKDDTTPSHKITLLAYHDTNIAGVVLGLNNTLSAKPPYGSAIILEAFTESADTTRQLYVRILYKAGNKLTNLVIEGCHEPCAIEKFDEFLHQKYELVSREQCDWSEHQPLL</sequence>
<proteinExistence type="predicted"/>
<accession>A0A9J6FYE2</accession>
<dbReference type="EMBL" id="JABSTR010000004">
    <property type="protein sequence ID" value="KAH9367432.1"/>
    <property type="molecule type" value="Genomic_DNA"/>
</dbReference>
<protein>
    <recommendedName>
        <fullName evidence="3">Lysosomal acid phosphatase</fullName>
    </recommendedName>
</protein>
<gene>
    <name evidence="1" type="ORF">HPB48_012220</name>
</gene>